<dbReference type="Proteomes" id="UP000247702">
    <property type="component" value="Unassembled WGS sequence"/>
</dbReference>
<keyword evidence="2" id="KW-1185">Reference proteome</keyword>
<organism evidence="1 2">
    <name type="scientific">Rhizophagus clarus</name>
    <dbReference type="NCBI Taxonomy" id="94130"/>
    <lineage>
        <taxon>Eukaryota</taxon>
        <taxon>Fungi</taxon>
        <taxon>Fungi incertae sedis</taxon>
        <taxon>Mucoromycota</taxon>
        <taxon>Glomeromycotina</taxon>
        <taxon>Glomeromycetes</taxon>
        <taxon>Glomerales</taxon>
        <taxon>Glomeraceae</taxon>
        <taxon>Rhizophagus</taxon>
    </lineage>
</organism>
<comment type="caution">
    <text evidence="1">The sequence shown here is derived from an EMBL/GenBank/DDBJ whole genome shotgun (WGS) entry which is preliminary data.</text>
</comment>
<evidence type="ECO:0000313" key="2">
    <source>
        <dbReference type="Proteomes" id="UP000247702"/>
    </source>
</evidence>
<protein>
    <submittedName>
        <fullName evidence="1">Uncharacterized protein</fullName>
    </submittedName>
</protein>
<proteinExistence type="predicted"/>
<name>A0A2Z6SQM3_9GLOM</name>
<accession>A0A2Z6SQM3</accession>
<sequence>MHDDLLQYPEYTRITPRFNLVRSYGIVSFGSCDYKTLCITSFLSQVLSPDPYRINRDDIIFCYVRIFRGYFFNKGFRMLDSYFFDEISLISIYSN</sequence>
<reference evidence="1 2" key="1">
    <citation type="submission" date="2017-11" db="EMBL/GenBank/DDBJ databases">
        <title>The genome of Rhizophagus clarus HR1 reveals common genetic basis of auxotrophy among arbuscular mycorrhizal fungi.</title>
        <authorList>
            <person name="Kobayashi Y."/>
        </authorList>
    </citation>
    <scope>NUCLEOTIDE SEQUENCE [LARGE SCALE GENOMIC DNA]</scope>
    <source>
        <strain evidence="1 2">HR1</strain>
    </source>
</reference>
<evidence type="ECO:0000313" key="1">
    <source>
        <dbReference type="EMBL" id="GBC10169.1"/>
    </source>
</evidence>
<dbReference type="EMBL" id="BEXD01004359">
    <property type="protein sequence ID" value="GBC10169.1"/>
    <property type="molecule type" value="Genomic_DNA"/>
</dbReference>
<dbReference type="AlphaFoldDB" id="A0A2Z6SQM3"/>
<gene>
    <name evidence="1" type="ORF">RclHR1_00940010</name>
</gene>